<name>A0A5J4QQF0_9ZZZZ</name>
<dbReference type="AlphaFoldDB" id="A0A5J4QQF0"/>
<proteinExistence type="predicted"/>
<gene>
    <name evidence="1" type="ORF">EZS27_027640</name>
</gene>
<dbReference type="EMBL" id="SNRY01002941">
    <property type="protein sequence ID" value="KAA6322863.1"/>
    <property type="molecule type" value="Genomic_DNA"/>
</dbReference>
<comment type="caution">
    <text evidence="1">The sequence shown here is derived from an EMBL/GenBank/DDBJ whole genome shotgun (WGS) entry which is preliminary data.</text>
</comment>
<organism evidence="1">
    <name type="scientific">termite gut metagenome</name>
    <dbReference type="NCBI Taxonomy" id="433724"/>
    <lineage>
        <taxon>unclassified sequences</taxon>
        <taxon>metagenomes</taxon>
        <taxon>organismal metagenomes</taxon>
    </lineage>
</organism>
<protein>
    <submittedName>
        <fullName evidence="1">Uncharacterized protein</fullName>
    </submittedName>
</protein>
<accession>A0A5J4QQF0</accession>
<sequence length="76" mass="8653">MKSELAQKLQEVLDSMTQEQFDQEWAAVTALNLEGPSFDEIIEYLTVIQGQTGTYEVITSFESDWEMVVNNYNLAA</sequence>
<evidence type="ECO:0000313" key="1">
    <source>
        <dbReference type="EMBL" id="KAA6322863.1"/>
    </source>
</evidence>
<reference evidence="1" key="1">
    <citation type="submission" date="2019-03" db="EMBL/GenBank/DDBJ databases">
        <title>Single cell metagenomics reveals metabolic interactions within the superorganism composed of flagellate Streblomastix strix and complex community of Bacteroidetes bacteria on its surface.</title>
        <authorList>
            <person name="Treitli S.C."/>
            <person name="Kolisko M."/>
            <person name="Husnik F."/>
            <person name="Keeling P."/>
            <person name="Hampl V."/>
        </authorList>
    </citation>
    <scope>NUCLEOTIDE SEQUENCE</scope>
    <source>
        <strain evidence="1">STM</strain>
    </source>
</reference>